<accession>A0A1U6I1P8</accession>
<keyword evidence="2" id="KW-1185">Reference proteome</keyword>
<evidence type="ECO:0000313" key="1">
    <source>
        <dbReference type="EMBL" id="SLK01963.1"/>
    </source>
</evidence>
<gene>
    <name evidence="1" type="ORF">SAMN06295987_1049</name>
</gene>
<evidence type="ECO:0000313" key="2">
    <source>
        <dbReference type="Proteomes" id="UP000190989"/>
    </source>
</evidence>
<dbReference type="Proteomes" id="UP000190989">
    <property type="component" value="Unassembled WGS sequence"/>
</dbReference>
<dbReference type="RefSeq" id="WP_079730736.1">
    <property type="nucleotide sequence ID" value="NZ_FVZE01000004.1"/>
</dbReference>
<reference evidence="2" key="1">
    <citation type="submission" date="2017-02" db="EMBL/GenBank/DDBJ databases">
        <authorList>
            <person name="Varghese N."/>
            <person name="Submissions S."/>
        </authorList>
    </citation>
    <scope>NUCLEOTIDE SEQUENCE [LARGE SCALE GENOMIC DNA]</scope>
    <source>
        <strain evidence="2">SM117</strain>
    </source>
</reference>
<proteinExistence type="predicted"/>
<protein>
    <submittedName>
        <fullName evidence="1">Uncharacterized protein</fullName>
    </submittedName>
</protein>
<dbReference type="EMBL" id="FVZE01000004">
    <property type="protein sequence ID" value="SLK01963.1"/>
    <property type="molecule type" value="Genomic_DNA"/>
</dbReference>
<organism evidence="1 2">
    <name type="scientific">Novosphingobium mathurense</name>
    <dbReference type="NCBI Taxonomy" id="428990"/>
    <lineage>
        <taxon>Bacteria</taxon>
        <taxon>Pseudomonadati</taxon>
        <taxon>Pseudomonadota</taxon>
        <taxon>Alphaproteobacteria</taxon>
        <taxon>Sphingomonadales</taxon>
        <taxon>Sphingomonadaceae</taxon>
        <taxon>Novosphingobium</taxon>
    </lineage>
</organism>
<name>A0A1U6I1P8_9SPHN</name>
<sequence>MSIARNLEQLGKLVSVDHGWPAAKAFKAYRMSDSDRAALSARAVDLLKVFPPVPGTCALMSAALAVSLEGRLSAPVYLVAGTLSVEGVPVFGDRHPIDGAQVFATSNPDWNGHVWAMVGPYIVDILIFRTAYSSVGPARLARHILSTFGPNKGLYVDLWRHTGRVGLGYEPQYVLSSDEVTALMQGAYKVMTQANADKDEATD</sequence>
<dbReference type="AlphaFoldDB" id="A0A1U6I1P8"/>